<dbReference type="RefSeq" id="WP_006337338.1">
    <property type="nucleotide sequence ID" value="NZ_BAHC01000186.1"/>
</dbReference>
<dbReference type="eggNOG" id="ENOG502Z9XX">
    <property type="taxonomic scope" value="Bacteria"/>
</dbReference>
<dbReference type="AlphaFoldDB" id="K6WKH5"/>
<proteinExistence type="predicted"/>
<evidence type="ECO:0000313" key="2">
    <source>
        <dbReference type="Proteomes" id="UP000008363"/>
    </source>
</evidence>
<dbReference type="EMBL" id="BAHC01000186">
    <property type="protein sequence ID" value="GAB92662.1"/>
    <property type="molecule type" value="Genomic_DNA"/>
</dbReference>
<gene>
    <name evidence="1" type="ORF">GORHZ_186_00320</name>
</gene>
<protein>
    <submittedName>
        <fullName evidence="1">Uncharacterized protein</fullName>
    </submittedName>
</protein>
<sequence length="424" mass="46707">MSYTALDRGQLAALLPDLMLTGQMIDRAGIPYVLEKFGMDAQTQVAIEEWMGASPNYTRRLREALNVTGDSVEDIFKVLQFDVGAPPQFLDFRYSLTDPYHGEFVNEYCGALIDVEPMGYDLVRSMCHDIQDPTFDATAIATNPKARFRPIHRPPRPEGATGPHCHWKITIEPDREDLPIPDEAIAIARTNAATLPLDPIDLSDEGKGEYTGPLYSDIRFDQWSCSALVRLANEVALEHHLLALSYLYAVRRRTSDDIADELYRKQFTGTAGIASSRIRDCLGLGTGTAGLVQVLTLQPTLNPIEYTGVEVTATGDGDRDAVEIRIPHESPAMADHSWMATVDVDKLGPFTAMGVGLDPHWSAVSGRRDDNGDLVVTIEWSEVPAEECEEVQLTRLSHGTAWVFEDRGIPLPITPVSSTPGASR</sequence>
<dbReference type="Proteomes" id="UP000008363">
    <property type="component" value="Unassembled WGS sequence"/>
</dbReference>
<comment type="caution">
    <text evidence="1">The sequence shown here is derived from an EMBL/GenBank/DDBJ whole genome shotgun (WGS) entry which is preliminary data.</text>
</comment>
<accession>K6WKH5</accession>
<dbReference type="STRING" id="1108045.GORHZ_186_00320"/>
<keyword evidence="2" id="KW-1185">Reference proteome</keyword>
<evidence type="ECO:0000313" key="1">
    <source>
        <dbReference type="EMBL" id="GAB92662.1"/>
    </source>
</evidence>
<organism evidence="1 2">
    <name type="scientific">Gordonia rhizosphera NBRC 16068</name>
    <dbReference type="NCBI Taxonomy" id="1108045"/>
    <lineage>
        <taxon>Bacteria</taxon>
        <taxon>Bacillati</taxon>
        <taxon>Actinomycetota</taxon>
        <taxon>Actinomycetes</taxon>
        <taxon>Mycobacteriales</taxon>
        <taxon>Gordoniaceae</taxon>
        <taxon>Gordonia</taxon>
    </lineage>
</organism>
<dbReference type="OrthoDB" id="3461157at2"/>
<name>K6WKH5_9ACTN</name>
<reference evidence="1 2" key="1">
    <citation type="submission" date="2012-08" db="EMBL/GenBank/DDBJ databases">
        <title>Whole genome shotgun sequence of Gordonia rhizosphera NBRC 16068.</title>
        <authorList>
            <person name="Takarada H."/>
            <person name="Isaki S."/>
            <person name="Hosoyama A."/>
            <person name="Tsuchikane K."/>
            <person name="Katsumata H."/>
            <person name="Baba S."/>
            <person name="Ohji S."/>
            <person name="Yamazaki S."/>
            <person name="Fujita N."/>
        </authorList>
    </citation>
    <scope>NUCLEOTIDE SEQUENCE [LARGE SCALE GENOMIC DNA]</scope>
    <source>
        <strain evidence="1 2">NBRC 16068</strain>
    </source>
</reference>